<dbReference type="Gene3D" id="2.60.40.10">
    <property type="entry name" value="Immunoglobulins"/>
    <property type="match status" value="3"/>
</dbReference>
<dbReference type="PANTHER" id="PTHR46957">
    <property type="entry name" value="CYTOKINE RECEPTOR"/>
    <property type="match status" value="1"/>
</dbReference>
<organism evidence="4 5">
    <name type="scientific">Scleropages formosus</name>
    <name type="common">Asian bonytongue</name>
    <name type="synonym">Osteoglossum formosum</name>
    <dbReference type="NCBI Taxonomy" id="113540"/>
    <lineage>
        <taxon>Eukaryota</taxon>
        <taxon>Metazoa</taxon>
        <taxon>Chordata</taxon>
        <taxon>Craniata</taxon>
        <taxon>Vertebrata</taxon>
        <taxon>Euteleostomi</taxon>
        <taxon>Actinopterygii</taxon>
        <taxon>Neopterygii</taxon>
        <taxon>Teleostei</taxon>
        <taxon>Osteoglossocephala</taxon>
        <taxon>Osteoglossomorpha</taxon>
        <taxon>Osteoglossiformes</taxon>
        <taxon>Osteoglossidae</taxon>
        <taxon>Scleropages</taxon>
    </lineage>
</organism>
<dbReference type="CDD" id="cd00063">
    <property type="entry name" value="FN3"/>
    <property type="match status" value="2"/>
</dbReference>
<feature type="domain" description="Fibronectin type-III" evidence="3">
    <location>
        <begin position="138"/>
        <end position="234"/>
    </location>
</feature>
<dbReference type="PROSITE" id="PS50853">
    <property type="entry name" value="FN3"/>
    <property type="match status" value="2"/>
</dbReference>
<feature type="transmembrane region" description="Helical" evidence="2">
    <location>
        <begin position="287"/>
        <end position="310"/>
    </location>
</feature>
<name>A0A0P7UFK0_SCLFO</name>
<dbReference type="SMART" id="SM00060">
    <property type="entry name" value="FN3"/>
    <property type="match status" value="2"/>
</dbReference>
<evidence type="ECO:0000313" key="5">
    <source>
        <dbReference type="Proteomes" id="UP000034805"/>
    </source>
</evidence>
<dbReference type="InterPro" id="IPR036116">
    <property type="entry name" value="FN3_sf"/>
</dbReference>
<feature type="domain" description="Fibronectin type-III" evidence="3">
    <location>
        <begin position="13"/>
        <end position="134"/>
    </location>
</feature>
<dbReference type="FunFam" id="2.60.40.10:FF:000253">
    <property type="entry name" value="Sidekick cell adhesion molecule 1"/>
    <property type="match status" value="1"/>
</dbReference>
<dbReference type="InterPro" id="IPR013783">
    <property type="entry name" value="Ig-like_fold"/>
</dbReference>
<evidence type="ECO:0000313" key="4">
    <source>
        <dbReference type="EMBL" id="KPP57931.1"/>
    </source>
</evidence>
<dbReference type="GO" id="GO:0016020">
    <property type="term" value="C:membrane"/>
    <property type="evidence" value="ECO:0007669"/>
    <property type="project" value="UniProtKB-SubCell"/>
</dbReference>
<dbReference type="Pfam" id="PF00041">
    <property type="entry name" value="fn3"/>
    <property type="match status" value="2"/>
</dbReference>
<sequence length="539" mass="59050">MLFLWFFAAPSMAPQNIVVNALSSTQLEVLWEAPPVETQNGNIQGYKNCNHCDISSCFICNTLGTPGGTGNQIHYWEKDSLNETEKVKILFLPETTVRLKNLTSYTYYLVRLLAFNAAGEGPLSNPRGERTLQAAPSIPSFITFSEVTTTTLNVSWGVPLSPNGVVEGYRVVYEPSAPIHGVSKVVTVDIRSNRQRWLKVRDLTKAVTYCFRVAARTISLGPELEANITTGPREGAPRSPSQTSVTKSGLTLTIGWTAGDHGAAPVTGYVIEARPSAQSESPFYEEWWFLIVVALCGLILVLLLVFGLVLHGQSKKSRSCGTGKAISTAEQSVTLDNGRFTALELNSRHLNVKSSFLKKNGTRLVMKKVTSVSSKFNRTPIDCVCRSPPRPSPGGLHYSDEDLCNNYNGTVLSESTSLTEKPTMVSESEEMSVRPVNPYLASHCLPPEQATESEPEDEPPKHSFVNHYMSDPTYFNSWKRQQKGLKQSLSYAYEECASGDSEPYYQTVVTAHSMSGAYTPSGQPAPGSRTPVTGFSSFV</sequence>
<feature type="compositionally biased region" description="Polar residues" evidence="1">
    <location>
        <begin position="530"/>
        <end position="539"/>
    </location>
</feature>
<keyword evidence="2" id="KW-0472">Membrane</keyword>
<proteinExistence type="predicted"/>
<comment type="caution">
    <text evidence="4">The sequence shown here is derived from an EMBL/GenBank/DDBJ whole genome shotgun (WGS) entry which is preliminary data.</text>
</comment>
<protein>
    <submittedName>
        <fullName evidence="4">Protein sidekick-1-like</fullName>
    </submittedName>
</protein>
<keyword evidence="2" id="KW-1133">Transmembrane helix</keyword>
<dbReference type="InterPro" id="IPR050713">
    <property type="entry name" value="RTP_Phos/Ushers"/>
</dbReference>
<dbReference type="SUPFAM" id="SSF49265">
    <property type="entry name" value="Fibronectin type III"/>
    <property type="match status" value="2"/>
</dbReference>
<dbReference type="Proteomes" id="UP000034805">
    <property type="component" value="Unassembled WGS sequence"/>
</dbReference>
<dbReference type="AlphaFoldDB" id="A0A0P7UFK0"/>
<evidence type="ECO:0000256" key="2">
    <source>
        <dbReference type="SAM" id="Phobius"/>
    </source>
</evidence>
<evidence type="ECO:0000259" key="3">
    <source>
        <dbReference type="PROSITE" id="PS50853"/>
    </source>
</evidence>
<dbReference type="PANTHER" id="PTHR46957:SF3">
    <property type="entry name" value="CYTOKINE RECEPTOR"/>
    <property type="match status" value="1"/>
</dbReference>
<gene>
    <name evidence="4" type="ORF">Z043_124293</name>
</gene>
<accession>A0A0P7UFK0</accession>
<evidence type="ECO:0000256" key="1">
    <source>
        <dbReference type="SAM" id="MobiDB-lite"/>
    </source>
</evidence>
<keyword evidence="2" id="KW-0812">Transmembrane</keyword>
<dbReference type="STRING" id="113540.ENSSFOP00015041740"/>
<dbReference type="EMBL" id="JARO02015086">
    <property type="protein sequence ID" value="KPP57931.1"/>
    <property type="molecule type" value="Genomic_DNA"/>
</dbReference>
<reference evidence="4 5" key="1">
    <citation type="submission" date="2015-08" db="EMBL/GenBank/DDBJ databases">
        <title>The genome of the Asian arowana (Scleropages formosus).</title>
        <authorList>
            <person name="Tan M.H."/>
            <person name="Gan H.M."/>
            <person name="Croft L.J."/>
            <person name="Austin C.M."/>
        </authorList>
    </citation>
    <scope>NUCLEOTIDE SEQUENCE [LARGE SCALE GENOMIC DNA]</scope>
    <source>
        <strain evidence="4">Aro1</strain>
    </source>
</reference>
<feature type="region of interest" description="Disordered" evidence="1">
    <location>
        <begin position="519"/>
        <end position="539"/>
    </location>
</feature>
<dbReference type="InterPro" id="IPR003961">
    <property type="entry name" value="FN3_dom"/>
</dbReference>